<sequence>MTLPITQTGTVRQRSLDLLRDNQHSSGAFPAALGYSVYKYCWFRDGSFIADALSRVGERDRSTRFHMWCVRVVGQQTDRVEDLVRRAKAGEQIPGTQMLPTRYQLDGSEGNEDWWDYQLDGYGTWMWVLAQHIKRHDLDSSPFLPAIETIANYLGTFGDQPCFDWWEESEEERHLSTVTAVIAGLEAAASVLDSPTANLATAASARLRELVNTASNATSYLPKQVGSIAVDGSLISAAVPFEVIDPGSERAEATYKQIVSDLLAEGVYRYRGDTFYGGGEWIILTAWLGLYEAATGRLNEAVSRRDWIVAQAKPNGDLPEQVAGNAQAPDRIEEWEQRWGPVATPLLWSHAMFLTLDDALQKCEVWP</sequence>
<organism evidence="2 3">
    <name type="scientific">Acidimicrobium ferrooxidans</name>
    <dbReference type="NCBI Taxonomy" id="53635"/>
    <lineage>
        <taxon>Bacteria</taxon>
        <taxon>Bacillati</taxon>
        <taxon>Actinomycetota</taxon>
        <taxon>Acidimicrobiia</taxon>
        <taxon>Acidimicrobiales</taxon>
        <taxon>Acidimicrobiaceae</taxon>
        <taxon>Acidimicrobium</taxon>
    </lineage>
</organism>
<dbReference type="Gene3D" id="1.50.10.10">
    <property type="match status" value="1"/>
</dbReference>
<feature type="domain" description="GH15-like" evidence="1">
    <location>
        <begin position="22"/>
        <end position="296"/>
    </location>
</feature>
<evidence type="ECO:0000313" key="3">
    <source>
        <dbReference type="Proteomes" id="UP000724964"/>
    </source>
</evidence>
<dbReference type="PANTHER" id="PTHR31616">
    <property type="entry name" value="TREHALASE"/>
    <property type="match status" value="1"/>
</dbReference>
<evidence type="ECO:0000313" key="2">
    <source>
        <dbReference type="EMBL" id="MBN4059515.1"/>
    </source>
</evidence>
<dbReference type="EMBL" id="JAFIUH010000001">
    <property type="protein sequence ID" value="MBN4059515.1"/>
    <property type="molecule type" value="Genomic_DNA"/>
</dbReference>
<reference evidence="2" key="1">
    <citation type="submission" date="2021-02" db="EMBL/GenBank/DDBJ databases">
        <title>Activity-based single-cell genomes from oceanic crustal fluid captures similar information to metagenomic and metatranscriptomic surveys with orders of magnitude less sampling.</title>
        <authorList>
            <person name="D'Angelo T.S."/>
            <person name="Orcutt B.N."/>
        </authorList>
    </citation>
    <scope>NUCLEOTIDE SEQUENCE [LARGE SCALE GENOMIC DNA]</scope>
    <source>
        <strain evidence="2">AH-315-J10</strain>
    </source>
</reference>
<accession>A0ABS3ANW0</accession>
<evidence type="ECO:0000259" key="1">
    <source>
        <dbReference type="Pfam" id="PF00723"/>
    </source>
</evidence>
<protein>
    <recommendedName>
        <fullName evidence="1">GH15-like domain-containing protein</fullName>
    </recommendedName>
</protein>
<dbReference type="Pfam" id="PF00723">
    <property type="entry name" value="Glyco_hydro_15"/>
    <property type="match status" value="1"/>
</dbReference>
<name>A0ABS3ANW0_9ACTN</name>
<gene>
    <name evidence="2" type="ORF">JYT35_00175</name>
</gene>
<dbReference type="SUPFAM" id="SSF48208">
    <property type="entry name" value="Six-hairpin glycosidases"/>
    <property type="match status" value="1"/>
</dbReference>
<dbReference type="Proteomes" id="UP000724964">
    <property type="component" value="Unassembled WGS sequence"/>
</dbReference>
<proteinExistence type="predicted"/>
<dbReference type="InterPro" id="IPR011613">
    <property type="entry name" value="GH15-like"/>
</dbReference>
<dbReference type="PANTHER" id="PTHR31616:SF0">
    <property type="entry name" value="GLUCAN 1,4-ALPHA-GLUCOSIDASE"/>
    <property type="match status" value="1"/>
</dbReference>
<comment type="caution">
    <text evidence="2">The sequence shown here is derived from an EMBL/GenBank/DDBJ whole genome shotgun (WGS) entry which is preliminary data.</text>
</comment>
<keyword evidence="3" id="KW-1185">Reference proteome</keyword>
<dbReference type="InterPro" id="IPR012341">
    <property type="entry name" value="6hp_glycosidase-like_sf"/>
</dbReference>
<dbReference type="InterPro" id="IPR008928">
    <property type="entry name" value="6-hairpin_glycosidase_sf"/>
</dbReference>